<reference evidence="1" key="1">
    <citation type="submission" date="2023-06" db="EMBL/GenBank/DDBJ databases">
        <authorList>
            <person name="Noh H."/>
        </authorList>
    </citation>
    <scope>NUCLEOTIDE SEQUENCE</scope>
    <source>
        <strain evidence="1">DUCC20226</strain>
    </source>
</reference>
<dbReference type="Gene3D" id="2.60.120.620">
    <property type="entry name" value="q2cbj1_9rhob like domain"/>
    <property type="match status" value="1"/>
</dbReference>
<dbReference type="Pfam" id="PF05721">
    <property type="entry name" value="PhyH"/>
    <property type="match status" value="1"/>
</dbReference>
<evidence type="ECO:0000313" key="2">
    <source>
        <dbReference type="Proteomes" id="UP001265746"/>
    </source>
</evidence>
<dbReference type="SUPFAM" id="SSF51197">
    <property type="entry name" value="Clavaminate synthase-like"/>
    <property type="match status" value="1"/>
</dbReference>
<sequence>MGSNVHLPAKILTAGLEFQGKPYDFSHDGPGEVFIKNVSRVRAFIEEKLSTFASLETLVKLSLGDGSRYMSPPIFIDARSHEVKLLESAPDGVEPGITVTIMPEYVLDVIEGRMHPQQAFIRRARPPYLGPFPMYFTPGGRPRPLSQDDQQACEDLPKATEDMEQIKRDLKRWGYALVPNALSPDQAKILRTAVEQQAAGEQAAGIAHMDGMFMRKGDQPNQRVWNLPGKGDEFLDLLNHPLIDSIVPWFLGSAFTLYSMTANIARPTHSGIYMHIDQMGLGPPIDHPLLLNFVWYLMDATEESGATRLYPGSHNKDVAPPTFNEIGGSIPIEVPAGTVLILDSRIWHSVGINRTEAIRPAILQAFSRFFIRSIENYPQHLSEEVKEKLSDRQLALLGFPVPVRERGQPQEVYTAYKLPGVDAGPLREPASH</sequence>
<protein>
    <recommendedName>
        <fullName evidence="3">Phytanoyl-CoA dioxygenase</fullName>
    </recommendedName>
</protein>
<evidence type="ECO:0000313" key="1">
    <source>
        <dbReference type="EMBL" id="KAK2611617.1"/>
    </source>
</evidence>
<dbReference type="Proteomes" id="UP001265746">
    <property type="component" value="Unassembled WGS sequence"/>
</dbReference>
<dbReference type="AlphaFoldDB" id="A0AAD9W6H7"/>
<gene>
    <name evidence="1" type="ORF">N8I77_004948</name>
</gene>
<proteinExistence type="predicted"/>
<accession>A0AAD9W6H7</accession>
<dbReference type="PANTHER" id="PTHR37563">
    <property type="entry name" value="PHYTANOYL-COA DIOXYGENASE FAMILY PROTEIN (AFU_ORTHOLOGUE AFUA_2G03330)"/>
    <property type="match status" value="1"/>
</dbReference>
<dbReference type="InterPro" id="IPR008775">
    <property type="entry name" value="Phytyl_CoA_dOase-like"/>
</dbReference>
<name>A0AAD9W6H7_PHOAM</name>
<dbReference type="EMBL" id="JAUJFL010000002">
    <property type="protein sequence ID" value="KAK2611617.1"/>
    <property type="molecule type" value="Genomic_DNA"/>
</dbReference>
<organism evidence="1 2">
    <name type="scientific">Phomopsis amygdali</name>
    <name type="common">Fusicoccum amygdali</name>
    <dbReference type="NCBI Taxonomy" id="1214568"/>
    <lineage>
        <taxon>Eukaryota</taxon>
        <taxon>Fungi</taxon>
        <taxon>Dikarya</taxon>
        <taxon>Ascomycota</taxon>
        <taxon>Pezizomycotina</taxon>
        <taxon>Sordariomycetes</taxon>
        <taxon>Sordariomycetidae</taxon>
        <taxon>Diaporthales</taxon>
        <taxon>Diaporthaceae</taxon>
        <taxon>Diaporthe</taxon>
    </lineage>
</organism>
<dbReference type="PANTHER" id="PTHR37563:SF2">
    <property type="entry name" value="PHYTANOYL-COA DIOXYGENASE FAMILY PROTEIN (AFU_ORTHOLOGUE AFUA_2G03330)"/>
    <property type="match status" value="1"/>
</dbReference>
<evidence type="ECO:0008006" key="3">
    <source>
        <dbReference type="Google" id="ProtNLM"/>
    </source>
</evidence>
<keyword evidence="2" id="KW-1185">Reference proteome</keyword>
<dbReference type="InterPro" id="IPR051961">
    <property type="entry name" value="Fungal_Metabolite_Diox"/>
</dbReference>
<comment type="caution">
    <text evidence="1">The sequence shown here is derived from an EMBL/GenBank/DDBJ whole genome shotgun (WGS) entry which is preliminary data.</text>
</comment>